<evidence type="ECO:0000313" key="2">
    <source>
        <dbReference type="EMBL" id="KAK3049696.1"/>
    </source>
</evidence>
<feature type="region of interest" description="Disordered" evidence="1">
    <location>
        <begin position="1"/>
        <end position="49"/>
    </location>
</feature>
<gene>
    <name evidence="2" type="ORF">LTR09_009118</name>
</gene>
<name>A0AAJ0D9S1_9PEZI</name>
<protein>
    <submittedName>
        <fullName evidence="2">Uncharacterized protein</fullName>
    </submittedName>
</protein>
<dbReference type="AlphaFoldDB" id="A0AAJ0D9S1"/>
<dbReference type="EMBL" id="JAWDJX010000038">
    <property type="protein sequence ID" value="KAK3049696.1"/>
    <property type="molecule type" value="Genomic_DNA"/>
</dbReference>
<accession>A0AAJ0D9S1</accession>
<comment type="caution">
    <text evidence="2">The sequence shown here is derived from an EMBL/GenBank/DDBJ whole genome shotgun (WGS) entry which is preliminary data.</text>
</comment>
<keyword evidence="3" id="KW-1185">Reference proteome</keyword>
<reference evidence="2" key="1">
    <citation type="submission" date="2023-04" db="EMBL/GenBank/DDBJ databases">
        <title>Black Yeasts Isolated from many extreme environments.</title>
        <authorList>
            <person name="Coleine C."/>
            <person name="Stajich J.E."/>
            <person name="Selbmann L."/>
        </authorList>
    </citation>
    <scope>NUCLEOTIDE SEQUENCE</scope>
    <source>
        <strain evidence="2">CCFEE 5312</strain>
    </source>
</reference>
<dbReference type="Proteomes" id="UP001271007">
    <property type="component" value="Unassembled WGS sequence"/>
</dbReference>
<evidence type="ECO:0000313" key="3">
    <source>
        <dbReference type="Proteomes" id="UP001271007"/>
    </source>
</evidence>
<proteinExistence type="predicted"/>
<sequence length="480" mass="53104">MPNLMGPGNGGMLNSRKHGIEDNHPDLPSTKARPAAVDAGTLRSEPGYRYDVDGKPMYMNFQATERLIRDTFELASNQVTREAKTAFATTIDSEGRFLGVETVKDVLVPLLGRNVSTIVNLVDDEEVDRESPGRVVGSAAAPVDLTTEDYQSAHTAGSRVDQKPCRSVAIWRGERFANSIRISHNSSHQDVKSNVDNVKDKLTAHSESNIAGDRERRIIVDNRVAGFREIDTKKPYGKDVYRPSFIPKNGVSVQRAFNVALPDRPSQVLTLQFEMPNGKSHRGHKSIAAVAQQVSSFLSQGPGSKGFTHTSFYNAKTWLAHYADPVSVRAAVGRRVVAGVKGDTIEIQQYRASSPQYPYSGAKFFLCHNVPDNIDAATIAFELLASFPDSNLQFKLQAPVSPDEANRSLESAYAMTFQFDCKTDIETLFCRVPGFGANFNCEATMKKRKNSCLICKGRGHRFFERAKMQTMKLQHPRARA</sequence>
<organism evidence="2 3">
    <name type="scientific">Extremus antarcticus</name>
    <dbReference type="NCBI Taxonomy" id="702011"/>
    <lineage>
        <taxon>Eukaryota</taxon>
        <taxon>Fungi</taxon>
        <taxon>Dikarya</taxon>
        <taxon>Ascomycota</taxon>
        <taxon>Pezizomycotina</taxon>
        <taxon>Dothideomycetes</taxon>
        <taxon>Dothideomycetidae</taxon>
        <taxon>Mycosphaerellales</taxon>
        <taxon>Extremaceae</taxon>
        <taxon>Extremus</taxon>
    </lineage>
</organism>
<evidence type="ECO:0000256" key="1">
    <source>
        <dbReference type="SAM" id="MobiDB-lite"/>
    </source>
</evidence>